<dbReference type="AlphaFoldDB" id="A7MQZ3"/>
<keyword evidence="2" id="KW-1185">Reference proteome</keyword>
<dbReference type="Proteomes" id="UP000000260">
    <property type="component" value="Chromosome"/>
</dbReference>
<name>A7MQZ3_CROS8</name>
<evidence type="ECO:0000313" key="2">
    <source>
        <dbReference type="Proteomes" id="UP000000260"/>
    </source>
</evidence>
<organism evidence="1 2">
    <name type="scientific">Cronobacter sakazakii (strain ATCC BAA-894)</name>
    <name type="common">Enterobacter sakazakii</name>
    <dbReference type="NCBI Taxonomy" id="290339"/>
    <lineage>
        <taxon>Bacteria</taxon>
        <taxon>Pseudomonadati</taxon>
        <taxon>Pseudomonadota</taxon>
        <taxon>Gammaproteobacteria</taxon>
        <taxon>Enterobacterales</taxon>
        <taxon>Enterobacteriaceae</taxon>
        <taxon>Cronobacter</taxon>
    </lineage>
</organism>
<reference evidence="1 2" key="1">
    <citation type="journal article" date="2010" name="PLoS ONE">
        <title>Genome sequence of Cronobacter sakazakii BAA-894 and comparative genomic hybridization analysis with other Cronobacter species.</title>
        <authorList>
            <person name="Kucerova E."/>
            <person name="Clifton S.W."/>
            <person name="Xia X.Q."/>
            <person name="Long F."/>
            <person name="Porwollik S."/>
            <person name="Fulton L."/>
            <person name="Fronick C."/>
            <person name="Minx P."/>
            <person name="Kyung K."/>
            <person name="Warren W."/>
            <person name="Fulton R."/>
            <person name="Feng D."/>
            <person name="Wollam A."/>
            <person name="Shah N."/>
            <person name="Bhonagiri V."/>
            <person name="Nash W.E."/>
            <person name="Hallsworth-Pepin K."/>
            <person name="Wilson R.K."/>
            <person name="McClelland M."/>
            <person name="Forsythe S.J."/>
        </authorList>
    </citation>
    <scope>NUCLEOTIDE SEQUENCE [LARGE SCALE GENOMIC DNA]</scope>
    <source>
        <strain evidence="1 2">ATCC BAA-894</strain>
    </source>
</reference>
<proteinExistence type="predicted"/>
<protein>
    <submittedName>
        <fullName evidence="1">Uncharacterized protein</fullName>
    </submittedName>
</protein>
<dbReference type="KEGG" id="esa:ESA_00526"/>
<gene>
    <name evidence="1" type="ordered locus">ESA_00526</name>
</gene>
<dbReference type="EMBL" id="CP000783">
    <property type="protein sequence ID" value="ABU75817.1"/>
    <property type="molecule type" value="Genomic_DNA"/>
</dbReference>
<sequence length="59" mass="6827">MNLCDFIRLPENSIKPKNPTEITSGYIIAGLKKPLQIIRILQRLFITAITAAWRWRFVG</sequence>
<evidence type="ECO:0000313" key="1">
    <source>
        <dbReference type="EMBL" id="ABU75817.1"/>
    </source>
</evidence>
<dbReference type="HOGENOM" id="CLU_2952656_0_0_6"/>
<accession>A7MQZ3</accession>